<sequence>MTQFDWSKAAEKQWDERADGWNARSREMWEAGSRKDITPLFLKYLKPHSKVCDLGCGDGYGALKLAKANMDVTGIDVAEEMIEKAKAINEGYTSTFLKGDIASLPFADDCFDGILAINSLEWTEDPYRVLEEVKRVLKRDAYACIGILGPTAGPRENSYSRLLGKKVICNTMMPWEFEKISLALGFEKVDELGVYKKAADLLPKGALPLELKQSLSFMWVFILKNRGVRL</sequence>
<dbReference type="Proteomes" id="UP000233343">
    <property type="component" value="Unassembled WGS sequence"/>
</dbReference>
<comment type="caution">
    <text evidence="2">The sequence shown here is derived from an EMBL/GenBank/DDBJ whole genome shotgun (WGS) entry which is preliminary data.</text>
</comment>
<evidence type="ECO:0000259" key="1">
    <source>
        <dbReference type="Pfam" id="PF08241"/>
    </source>
</evidence>
<keyword evidence="3" id="KW-1185">Reference proteome</keyword>
<dbReference type="PANTHER" id="PTHR43861">
    <property type="entry name" value="TRANS-ACONITATE 2-METHYLTRANSFERASE-RELATED"/>
    <property type="match status" value="1"/>
</dbReference>
<feature type="domain" description="Methyltransferase type 11" evidence="1">
    <location>
        <begin position="53"/>
        <end position="144"/>
    </location>
</feature>
<accession>A0A2N0ZKL8</accession>
<dbReference type="AlphaFoldDB" id="A0A2N0ZKL8"/>
<dbReference type="GO" id="GO:0008757">
    <property type="term" value="F:S-adenosylmethionine-dependent methyltransferase activity"/>
    <property type="evidence" value="ECO:0007669"/>
    <property type="project" value="InterPro"/>
</dbReference>
<dbReference type="CDD" id="cd02440">
    <property type="entry name" value="AdoMet_MTases"/>
    <property type="match status" value="1"/>
</dbReference>
<protein>
    <submittedName>
        <fullName evidence="2">Methyltransferase domain-containing protein</fullName>
    </submittedName>
</protein>
<organism evidence="2 3">
    <name type="scientific">Cytobacillus horneckiae</name>
    <dbReference type="NCBI Taxonomy" id="549687"/>
    <lineage>
        <taxon>Bacteria</taxon>
        <taxon>Bacillati</taxon>
        <taxon>Bacillota</taxon>
        <taxon>Bacilli</taxon>
        <taxon>Bacillales</taxon>
        <taxon>Bacillaceae</taxon>
        <taxon>Cytobacillus</taxon>
    </lineage>
</organism>
<keyword evidence="2" id="KW-0808">Transferase</keyword>
<dbReference type="InterPro" id="IPR013216">
    <property type="entry name" value="Methyltransf_11"/>
</dbReference>
<keyword evidence="2" id="KW-0489">Methyltransferase</keyword>
<evidence type="ECO:0000313" key="3">
    <source>
        <dbReference type="Proteomes" id="UP000233343"/>
    </source>
</evidence>
<dbReference type="Pfam" id="PF08241">
    <property type="entry name" value="Methyltransf_11"/>
    <property type="match status" value="1"/>
</dbReference>
<dbReference type="GO" id="GO:0032259">
    <property type="term" value="P:methylation"/>
    <property type="evidence" value="ECO:0007669"/>
    <property type="project" value="UniProtKB-KW"/>
</dbReference>
<dbReference type="EMBL" id="PISD01000008">
    <property type="protein sequence ID" value="PKG30061.1"/>
    <property type="molecule type" value="Genomic_DNA"/>
</dbReference>
<dbReference type="InterPro" id="IPR029063">
    <property type="entry name" value="SAM-dependent_MTases_sf"/>
</dbReference>
<dbReference type="Gene3D" id="3.40.50.150">
    <property type="entry name" value="Vaccinia Virus protein VP39"/>
    <property type="match status" value="1"/>
</dbReference>
<proteinExistence type="predicted"/>
<gene>
    <name evidence="2" type="ORF">CWS20_03445</name>
</gene>
<dbReference type="PANTHER" id="PTHR43861:SF1">
    <property type="entry name" value="TRANS-ACONITATE 2-METHYLTRANSFERASE"/>
    <property type="match status" value="1"/>
</dbReference>
<evidence type="ECO:0000313" key="2">
    <source>
        <dbReference type="EMBL" id="PKG30061.1"/>
    </source>
</evidence>
<dbReference type="SUPFAM" id="SSF53335">
    <property type="entry name" value="S-adenosyl-L-methionine-dependent methyltransferases"/>
    <property type="match status" value="1"/>
</dbReference>
<dbReference type="RefSeq" id="WP_066200292.1">
    <property type="nucleotide sequence ID" value="NZ_JAFDQP010000009.1"/>
</dbReference>
<reference evidence="2 3" key="1">
    <citation type="journal article" date="2010" name="Int. J. Syst. Evol. Microbiol.">
        <title>Bacillus horneckiae sp. nov., isolated from a spacecraft-assembly clean room.</title>
        <authorList>
            <person name="Vaishampayan P."/>
            <person name="Probst A."/>
            <person name="Krishnamurthi S."/>
            <person name="Ghosh S."/>
            <person name="Osman S."/>
            <person name="McDowall A."/>
            <person name="Ruckmani A."/>
            <person name="Mayilraj S."/>
            <person name="Venkateswaran K."/>
        </authorList>
    </citation>
    <scope>NUCLEOTIDE SEQUENCE [LARGE SCALE GENOMIC DNA]</scope>
    <source>
        <strain evidence="3">1PO1SC</strain>
    </source>
</reference>
<name>A0A2N0ZKL8_9BACI</name>